<dbReference type="InterPro" id="IPR000719">
    <property type="entry name" value="Prot_kinase_dom"/>
</dbReference>
<dbReference type="PANTHER" id="PTHR24348">
    <property type="entry name" value="SERINE/THREONINE-PROTEIN KINASE UNC-51-RELATED"/>
    <property type="match status" value="1"/>
</dbReference>
<dbReference type="Gene3D" id="1.10.510.10">
    <property type="entry name" value="Transferase(Phosphotransferase) domain 1"/>
    <property type="match status" value="1"/>
</dbReference>
<dbReference type="PROSITE" id="PS50011">
    <property type="entry name" value="PROTEIN_KINASE_DOM"/>
    <property type="match status" value="1"/>
</dbReference>
<accession>A0A5J4SID5</accession>
<name>A0A5J4SID5_9EUKA</name>
<organism evidence="2 3">
    <name type="scientific">Streblomastix strix</name>
    <dbReference type="NCBI Taxonomy" id="222440"/>
    <lineage>
        <taxon>Eukaryota</taxon>
        <taxon>Metamonada</taxon>
        <taxon>Preaxostyla</taxon>
        <taxon>Oxymonadida</taxon>
        <taxon>Streblomastigidae</taxon>
        <taxon>Streblomastix</taxon>
    </lineage>
</organism>
<dbReference type="GO" id="GO:0005737">
    <property type="term" value="C:cytoplasm"/>
    <property type="evidence" value="ECO:0007669"/>
    <property type="project" value="TreeGrafter"/>
</dbReference>
<protein>
    <recommendedName>
        <fullName evidence="1">Protein kinase domain-containing protein</fullName>
    </recommendedName>
</protein>
<feature type="domain" description="Protein kinase" evidence="1">
    <location>
        <begin position="1"/>
        <end position="94"/>
    </location>
</feature>
<dbReference type="InterPro" id="IPR011009">
    <property type="entry name" value="Kinase-like_dom_sf"/>
</dbReference>
<dbReference type="GO" id="GO:0005524">
    <property type="term" value="F:ATP binding"/>
    <property type="evidence" value="ECO:0007669"/>
    <property type="project" value="InterPro"/>
</dbReference>
<evidence type="ECO:0000313" key="2">
    <source>
        <dbReference type="EMBL" id="KAA6345020.1"/>
    </source>
</evidence>
<dbReference type="GO" id="GO:0010506">
    <property type="term" value="P:regulation of autophagy"/>
    <property type="evidence" value="ECO:0007669"/>
    <property type="project" value="InterPro"/>
</dbReference>
<dbReference type="OrthoDB" id="122279at2759"/>
<dbReference type="AlphaFoldDB" id="A0A5J4SID5"/>
<evidence type="ECO:0000259" key="1">
    <source>
        <dbReference type="PROSITE" id="PS50011"/>
    </source>
</evidence>
<proteinExistence type="predicted"/>
<dbReference type="Proteomes" id="UP000324800">
    <property type="component" value="Unassembled WGS sequence"/>
</dbReference>
<dbReference type="EMBL" id="SNRW01040300">
    <property type="protein sequence ID" value="KAA6345020.1"/>
    <property type="molecule type" value="Genomic_DNA"/>
</dbReference>
<dbReference type="GO" id="GO:0004674">
    <property type="term" value="F:protein serine/threonine kinase activity"/>
    <property type="evidence" value="ECO:0007669"/>
    <property type="project" value="InterPro"/>
</dbReference>
<dbReference type="InterPro" id="IPR045269">
    <property type="entry name" value="Atg1-like"/>
</dbReference>
<sequence length="171" mass="19771">MSPELLLGNDYELKTADAKVDVWSFGILIYQIVTHTFPFNPHKIGSIFQFITNKVFIRPNSIIDDNLWDLLVQMLAFDRKDRISAEDALKHPFFTSQQALSEITSEQRQLAQTAQIEKQNGNKQISEFDIDPQYNFPLVDIQMILGPVDPYNEINIINIKMLNYNNPIKIL</sequence>
<gene>
    <name evidence="2" type="ORF">EZS28_052197</name>
</gene>
<comment type="caution">
    <text evidence="2">The sequence shown here is derived from an EMBL/GenBank/DDBJ whole genome shotgun (WGS) entry which is preliminary data.</text>
</comment>
<dbReference type="Pfam" id="PF00069">
    <property type="entry name" value="Pkinase"/>
    <property type="match status" value="1"/>
</dbReference>
<dbReference type="SUPFAM" id="SSF56112">
    <property type="entry name" value="Protein kinase-like (PK-like)"/>
    <property type="match status" value="1"/>
</dbReference>
<evidence type="ECO:0000313" key="3">
    <source>
        <dbReference type="Proteomes" id="UP000324800"/>
    </source>
</evidence>
<reference evidence="2 3" key="1">
    <citation type="submission" date="2019-03" db="EMBL/GenBank/DDBJ databases">
        <title>Single cell metagenomics reveals metabolic interactions within the superorganism composed of flagellate Streblomastix strix and complex community of Bacteroidetes bacteria on its surface.</title>
        <authorList>
            <person name="Treitli S.C."/>
            <person name="Kolisko M."/>
            <person name="Husnik F."/>
            <person name="Keeling P."/>
            <person name="Hampl V."/>
        </authorList>
    </citation>
    <scope>NUCLEOTIDE SEQUENCE [LARGE SCALE GENOMIC DNA]</scope>
    <source>
        <strain evidence="2">ST1C</strain>
    </source>
</reference>